<evidence type="ECO:0000259" key="2">
    <source>
        <dbReference type="PROSITE" id="PS50110"/>
    </source>
</evidence>
<dbReference type="Pfam" id="PF13426">
    <property type="entry name" value="PAS_9"/>
    <property type="match status" value="1"/>
</dbReference>
<dbReference type="Pfam" id="PF13188">
    <property type="entry name" value="PAS_8"/>
    <property type="match status" value="1"/>
</dbReference>
<dbReference type="InterPro" id="IPR000700">
    <property type="entry name" value="PAS-assoc_C"/>
</dbReference>
<name>A0A4R5W533_9BURK</name>
<dbReference type="GO" id="GO:0000160">
    <property type="term" value="P:phosphorelay signal transduction system"/>
    <property type="evidence" value="ECO:0007669"/>
    <property type="project" value="InterPro"/>
</dbReference>
<proteinExistence type="predicted"/>
<comment type="caution">
    <text evidence="4">The sequence shown here is derived from an EMBL/GenBank/DDBJ whole genome shotgun (WGS) entry which is preliminary data.</text>
</comment>
<dbReference type="RefSeq" id="WP_133326023.1">
    <property type="nucleotide sequence ID" value="NZ_SMYL01000002.1"/>
</dbReference>
<gene>
    <name evidence="4" type="ORF">E2I14_04880</name>
</gene>
<dbReference type="SMART" id="SM00448">
    <property type="entry name" value="REC"/>
    <property type="match status" value="1"/>
</dbReference>
<sequence>MIKLSEVLSASILIVDDQESNVILLEKLLASAGYTNISSTKNPRAVCAMHMEHSYDLILLDLQMPEMDGFQVMEGIKEIEKNSYSPVLVVTAQPEHKLRALKAGAKDFISKPIEALELKTRIHNMLEVRLLYKKLESYNELLEKKVIERTAQLHASEARFKNFTELTSDWYWEQDAVGKFTTVSGPVFEMLGIETDDNNEFLPEEWNQEELATLKYNIATRRPFLDFIYSLKKPSGKTQRLQVSGEPMFDTSSRFIGYRGVGVEITDQHYAYRKESNFRKAIDVINLGICLINPITFELMDTNETMCQMSGFNRAELLTLTLPALMVALAQDLAKVFATVIAHEPHPASAAQLRCKDETLLPVQADYRCMNDDGNAIIVATFGLKTAS</sequence>
<dbReference type="PANTHER" id="PTHR43228:SF1">
    <property type="entry name" value="TWO-COMPONENT RESPONSE REGULATOR ARR22"/>
    <property type="match status" value="1"/>
</dbReference>
<keyword evidence="1" id="KW-0597">Phosphoprotein</keyword>
<reference evidence="4 5" key="1">
    <citation type="submission" date="2019-03" db="EMBL/GenBank/DDBJ databases">
        <title>Sapientia aquatica gen. nov., sp. nov., isolated from a crater lake.</title>
        <authorList>
            <person name="Felfoldi T."/>
            <person name="Szabo A."/>
            <person name="Toth E."/>
            <person name="Schumann P."/>
            <person name="Keki Z."/>
            <person name="Marialigeti K."/>
            <person name="Mathe I."/>
        </authorList>
    </citation>
    <scope>NUCLEOTIDE SEQUENCE [LARGE SCALE GENOMIC DNA]</scope>
    <source>
        <strain evidence="4 5">SA-152</strain>
    </source>
</reference>
<evidence type="ECO:0000313" key="4">
    <source>
        <dbReference type="EMBL" id="TDK67106.1"/>
    </source>
</evidence>
<dbReference type="Gene3D" id="3.40.50.2300">
    <property type="match status" value="1"/>
</dbReference>
<dbReference type="Pfam" id="PF00072">
    <property type="entry name" value="Response_reg"/>
    <property type="match status" value="1"/>
</dbReference>
<dbReference type="SUPFAM" id="SSF55785">
    <property type="entry name" value="PYP-like sensor domain (PAS domain)"/>
    <property type="match status" value="2"/>
</dbReference>
<dbReference type="CDD" id="cd17551">
    <property type="entry name" value="REC_RpfG-like"/>
    <property type="match status" value="1"/>
</dbReference>
<organism evidence="4 5">
    <name type="scientific">Sapientia aquatica</name>
    <dbReference type="NCBI Taxonomy" id="1549640"/>
    <lineage>
        <taxon>Bacteria</taxon>
        <taxon>Pseudomonadati</taxon>
        <taxon>Pseudomonadota</taxon>
        <taxon>Betaproteobacteria</taxon>
        <taxon>Burkholderiales</taxon>
        <taxon>Oxalobacteraceae</taxon>
        <taxon>Sapientia</taxon>
    </lineage>
</organism>
<feature type="modified residue" description="4-aspartylphosphate" evidence="1">
    <location>
        <position position="61"/>
    </location>
</feature>
<dbReference type="InterPro" id="IPR035965">
    <property type="entry name" value="PAS-like_dom_sf"/>
</dbReference>
<dbReference type="InterPro" id="IPR000014">
    <property type="entry name" value="PAS"/>
</dbReference>
<dbReference type="Proteomes" id="UP000294829">
    <property type="component" value="Unassembled WGS sequence"/>
</dbReference>
<evidence type="ECO:0000256" key="1">
    <source>
        <dbReference type="PROSITE-ProRule" id="PRU00169"/>
    </source>
</evidence>
<dbReference type="InterPro" id="IPR011006">
    <property type="entry name" value="CheY-like_superfamily"/>
</dbReference>
<dbReference type="Gene3D" id="3.30.450.20">
    <property type="entry name" value="PAS domain"/>
    <property type="match status" value="2"/>
</dbReference>
<dbReference type="PROSITE" id="PS50110">
    <property type="entry name" value="RESPONSE_REGULATORY"/>
    <property type="match status" value="1"/>
</dbReference>
<keyword evidence="5" id="KW-1185">Reference proteome</keyword>
<evidence type="ECO:0000313" key="5">
    <source>
        <dbReference type="Proteomes" id="UP000294829"/>
    </source>
</evidence>
<dbReference type="EMBL" id="SMYL01000002">
    <property type="protein sequence ID" value="TDK67106.1"/>
    <property type="molecule type" value="Genomic_DNA"/>
</dbReference>
<accession>A0A4R5W533</accession>
<dbReference type="PROSITE" id="PS50113">
    <property type="entry name" value="PAC"/>
    <property type="match status" value="1"/>
</dbReference>
<protein>
    <submittedName>
        <fullName evidence="4">Response regulator</fullName>
    </submittedName>
</protein>
<dbReference type="CDD" id="cd00130">
    <property type="entry name" value="PAS"/>
    <property type="match status" value="1"/>
</dbReference>
<feature type="domain" description="PAC" evidence="3">
    <location>
        <begin position="225"/>
        <end position="277"/>
    </location>
</feature>
<evidence type="ECO:0000259" key="3">
    <source>
        <dbReference type="PROSITE" id="PS50113"/>
    </source>
</evidence>
<feature type="domain" description="Response regulatory" evidence="2">
    <location>
        <begin position="11"/>
        <end position="126"/>
    </location>
</feature>
<dbReference type="OrthoDB" id="9802500at2"/>
<dbReference type="InterPro" id="IPR052048">
    <property type="entry name" value="ST_Response_Regulator"/>
</dbReference>
<dbReference type="SUPFAM" id="SSF52172">
    <property type="entry name" value="CheY-like"/>
    <property type="match status" value="1"/>
</dbReference>
<dbReference type="PANTHER" id="PTHR43228">
    <property type="entry name" value="TWO-COMPONENT RESPONSE REGULATOR"/>
    <property type="match status" value="1"/>
</dbReference>
<dbReference type="AlphaFoldDB" id="A0A4R5W533"/>
<dbReference type="InterPro" id="IPR001789">
    <property type="entry name" value="Sig_transdc_resp-reg_receiver"/>
</dbReference>